<gene>
    <name evidence="1" type="ORF">CSSPJE1EN1_LOCUS25575</name>
</gene>
<accession>A0ABP0V9I0</accession>
<sequence length="381" mass="43197">MAFDRIDGSHPFRLAVPDGFIDYPVRTRTGGAVTFFNFPLAKEMGLIAPDHPEEVNARLQEKLLKTFSLVIINEYDQLKKIQYPATEIKPNKYMATRYLQLQHPGKRGKTSGDGRGIWNGIYKSKGTSWDISSSGTGATSLSPACAQEKRFFKTGDRQVGYGNGYNTLDEGMSAALMSEVFHHNGIPTERTLAIIGFKDGTSINVRAAQCLLRPSHFFHHLKQGVYQSLKNSIDFFIDRQIGNGNWVASQSLLKDSKRRYEFMAEQVAKTFAKTAALFESHYIFCWLDWDGDNILAGGGIIDYGSVRQFGLFHRGYRYEDVDRYSTTIVEQKQKHGKSCETLRRLETFSLQEKNAIFVDINTTPCFPLSIRNFKKRSMINC</sequence>
<organism evidence="1 2">
    <name type="scientific">Sphagnum jensenii</name>
    <dbReference type="NCBI Taxonomy" id="128206"/>
    <lineage>
        <taxon>Eukaryota</taxon>
        <taxon>Viridiplantae</taxon>
        <taxon>Streptophyta</taxon>
        <taxon>Embryophyta</taxon>
        <taxon>Bryophyta</taxon>
        <taxon>Sphagnophytina</taxon>
        <taxon>Sphagnopsida</taxon>
        <taxon>Sphagnales</taxon>
        <taxon>Sphagnaceae</taxon>
        <taxon>Sphagnum</taxon>
    </lineage>
</organism>
<dbReference type="EMBL" id="CAXAQS010000135">
    <property type="protein sequence ID" value="CAK9250197.1"/>
    <property type="molecule type" value="Genomic_DNA"/>
</dbReference>
<comment type="caution">
    <text evidence="1">The sequence shown here is derived from an EMBL/GenBank/DDBJ whole genome shotgun (WGS) entry which is preliminary data.</text>
</comment>
<dbReference type="Proteomes" id="UP001497444">
    <property type="component" value="Unassembled WGS sequence"/>
</dbReference>
<evidence type="ECO:0000313" key="2">
    <source>
        <dbReference type="Proteomes" id="UP001497444"/>
    </source>
</evidence>
<keyword evidence="2" id="KW-1185">Reference proteome</keyword>
<proteinExistence type="predicted"/>
<name>A0ABP0V9I0_9BRYO</name>
<reference evidence="1" key="1">
    <citation type="submission" date="2024-02" db="EMBL/GenBank/DDBJ databases">
        <authorList>
            <consortium name="ELIXIR-Norway"/>
            <consortium name="Elixir Norway"/>
        </authorList>
    </citation>
    <scope>NUCLEOTIDE SEQUENCE</scope>
</reference>
<evidence type="ECO:0000313" key="1">
    <source>
        <dbReference type="EMBL" id="CAK9250197.1"/>
    </source>
</evidence>
<protein>
    <submittedName>
        <fullName evidence="1">Uncharacterized protein</fullName>
    </submittedName>
</protein>